<dbReference type="SUPFAM" id="SSF57850">
    <property type="entry name" value="RING/U-box"/>
    <property type="match status" value="1"/>
</dbReference>
<comment type="pathway">
    <text evidence="2">Protein modification; protein ubiquitination.</text>
</comment>
<dbReference type="Pfam" id="PF04564">
    <property type="entry name" value="U-box"/>
    <property type="match status" value="1"/>
</dbReference>
<feature type="domain" description="U-box" evidence="5">
    <location>
        <begin position="84"/>
        <end position="163"/>
    </location>
</feature>
<dbReference type="InterPro" id="IPR052608">
    <property type="entry name" value="U-box_domain_protein"/>
</dbReference>
<dbReference type="GO" id="GO:0061630">
    <property type="term" value="F:ubiquitin protein ligase activity"/>
    <property type="evidence" value="ECO:0007669"/>
    <property type="project" value="UniProtKB-EC"/>
</dbReference>
<evidence type="ECO:0000256" key="2">
    <source>
        <dbReference type="ARBA" id="ARBA00004906"/>
    </source>
</evidence>
<evidence type="ECO:0000259" key="5">
    <source>
        <dbReference type="PROSITE" id="PS51698"/>
    </source>
</evidence>
<dbReference type="EMBL" id="JADCNL010000012">
    <property type="protein sequence ID" value="KAG0456997.1"/>
    <property type="molecule type" value="Genomic_DNA"/>
</dbReference>
<dbReference type="OrthoDB" id="1878996at2759"/>
<organism evidence="6 7">
    <name type="scientific">Vanilla planifolia</name>
    <name type="common">Vanilla</name>
    <dbReference type="NCBI Taxonomy" id="51239"/>
    <lineage>
        <taxon>Eukaryota</taxon>
        <taxon>Viridiplantae</taxon>
        <taxon>Streptophyta</taxon>
        <taxon>Embryophyta</taxon>
        <taxon>Tracheophyta</taxon>
        <taxon>Spermatophyta</taxon>
        <taxon>Magnoliopsida</taxon>
        <taxon>Liliopsida</taxon>
        <taxon>Asparagales</taxon>
        <taxon>Orchidaceae</taxon>
        <taxon>Vanilloideae</taxon>
        <taxon>Vanilleae</taxon>
        <taxon>Vanilla</taxon>
    </lineage>
</organism>
<dbReference type="CDD" id="cd16664">
    <property type="entry name" value="RING-Ubox_PUB"/>
    <property type="match status" value="1"/>
</dbReference>
<dbReference type="PANTHER" id="PTHR45958">
    <property type="entry name" value="RING-TYPE E3 UBIQUITIN TRANSFERASE"/>
    <property type="match status" value="1"/>
</dbReference>
<dbReference type="InterPro" id="IPR045210">
    <property type="entry name" value="RING-Ubox_PUB"/>
</dbReference>
<dbReference type="Proteomes" id="UP000636800">
    <property type="component" value="Chromosome 12"/>
</dbReference>
<dbReference type="InterPro" id="IPR003613">
    <property type="entry name" value="Ubox_domain"/>
</dbReference>
<dbReference type="InterPro" id="IPR000225">
    <property type="entry name" value="Armadillo"/>
</dbReference>
<name>A0A835UCY1_VANPL</name>
<reference evidence="6 7" key="1">
    <citation type="journal article" date="2020" name="Nat. Food">
        <title>A phased Vanilla planifolia genome enables genetic improvement of flavour and production.</title>
        <authorList>
            <person name="Hasing T."/>
            <person name="Tang H."/>
            <person name="Brym M."/>
            <person name="Khazi F."/>
            <person name="Huang T."/>
            <person name="Chambers A.H."/>
        </authorList>
    </citation>
    <scope>NUCLEOTIDE SEQUENCE [LARGE SCALE GENOMIC DNA]</scope>
    <source>
        <tissue evidence="6">Leaf</tissue>
    </source>
</reference>
<dbReference type="UniPathway" id="UPA00143"/>
<dbReference type="SMART" id="SM00504">
    <property type="entry name" value="Ubox"/>
    <property type="match status" value="1"/>
</dbReference>
<evidence type="ECO:0000313" key="6">
    <source>
        <dbReference type="EMBL" id="KAG0456997.1"/>
    </source>
</evidence>
<keyword evidence="7" id="KW-1185">Reference proteome</keyword>
<dbReference type="GO" id="GO:0016567">
    <property type="term" value="P:protein ubiquitination"/>
    <property type="evidence" value="ECO:0007669"/>
    <property type="project" value="UniProtKB-UniPathway"/>
</dbReference>
<dbReference type="SUPFAM" id="SSF48371">
    <property type="entry name" value="ARM repeat"/>
    <property type="match status" value="2"/>
</dbReference>
<evidence type="ECO:0000256" key="3">
    <source>
        <dbReference type="ARBA" id="ARBA00012483"/>
    </source>
</evidence>
<dbReference type="InterPro" id="IPR016024">
    <property type="entry name" value="ARM-type_fold"/>
</dbReference>
<dbReference type="EC" id="2.3.2.27" evidence="3"/>
<accession>A0A835UCY1</accession>
<sequence length="870" mass="95441">MATKQVRIGGIQVGSIDLKVVSLKELRRFDLILRLVKAMPSSFSLHTNCSLVMAESWDGSSSRHSCDTSRHSGDSYHAKLHIEPIYESFVCPLTKQIMQDPVTIETGHTFEREAIEKWFKECNESGRRPFCPLTLKELNSIDLNSSIALRHTIEEWIQRNEAAQLENTCKSLGSGSFESDILHSLDYVVNICQKSRSNKHLVRNAECIPLITDMLKNSSRKVRCKALQTLLVVAAEDNDDNKEVMAAGTTIRTIVKFLSHDHTLEREAAVSLLYELSKSDSLCEKIGVVNGAILILVGLASSKSENVITVEKAEKILENLEKFEKNVRQMAENGRLKPLLTLLLNGSPETQLSMAAYLGELVLSNEVKVFVAETAGFTLVDVMRRGTKQAREAALKALNQVSSHEASAKILIQAGILPPLVQDLFTVGVNQLPMKLKEVSASVLANIVASGAAVESIPLDQDNQTIVSEDVVHNLLHLISNTGPAIECKLLQVLVGLTSSSTTVLNIVSAIKSSGATISLIQFIETPQRDIRTASIKLLHNLSPYMAEELSDALQGTAGQLGSLVRVISENNGITEEQASAIGVLAELPEGDSVLTRRLLSEETFPIMISKVLKIRHGGIRGGRFVTPYLEGLVRVLSRITYLLENEPGIISLVQEYNLTALFIDLVQTNGIDKVQMVSAMALKNLSRQSKNLKVTVIPEPVICTSIFSCFNKQPDVSGLCRVHRGLCSIRGSFCLVEGKAVEKLIACLDHNNEKVVEAAFAALCTLLDDGVDIEEGVLALCEADGLKPILDILLESRTDTLRRLAVWAVERILRTEDIAYEISGDQKVGTALVEAFHHGDYLTRQIAERALKHVDKLPNFSAVFPKING</sequence>
<evidence type="ECO:0000313" key="7">
    <source>
        <dbReference type="Proteomes" id="UP000636800"/>
    </source>
</evidence>
<evidence type="ECO:0000256" key="1">
    <source>
        <dbReference type="ARBA" id="ARBA00000900"/>
    </source>
</evidence>
<proteinExistence type="predicted"/>
<evidence type="ECO:0000256" key="4">
    <source>
        <dbReference type="ARBA" id="ARBA00022679"/>
    </source>
</evidence>
<dbReference type="Gene3D" id="1.25.10.10">
    <property type="entry name" value="Leucine-rich Repeat Variant"/>
    <property type="match status" value="3"/>
</dbReference>
<dbReference type="Gene3D" id="3.30.40.10">
    <property type="entry name" value="Zinc/RING finger domain, C3HC4 (zinc finger)"/>
    <property type="match status" value="1"/>
</dbReference>
<dbReference type="PANTHER" id="PTHR45958:SF6">
    <property type="entry name" value="U-BOX DOMAIN-CONTAINING PROTEIN 43"/>
    <property type="match status" value="1"/>
</dbReference>
<gene>
    <name evidence="6" type="ORF">HPP92_022154</name>
</gene>
<dbReference type="InterPro" id="IPR011989">
    <property type="entry name" value="ARM-like"/>
</dbReference>
<dbReference type="AlphaFoldDB" id="A0A835UCY1"/>
<dbReference type="SMART" id="SM00185">
    <property type="entry name" value="ARM"/>
    <property type="match status" value="7"/>
</dbReference>
<dbReference type="PROSITE" id="PS51698">
    <property type="entry name" value="U_BOX"/>
    <property type="match status" value="1"/>
</dbReference>
<comment type="catalytic activity">
    <reaction evidence="1">
        <text>S-ubiquitinyl-[E2 ubiquitin-conjugating enzyme]-L-cysteine + [acceptor protein]-L-lysine = [E2 ubiquitin-conjugating enzyme]-L-cysteine + N(6)-ubiquitinyl-[acceptor protein]-L-lysine.</text>
        <dbReference type="EC" id="2.3.2.27"/>
    </reaction>
</comment>
<dbReference type="InterPro" id="IPR013083">
    <property type="entry name" value="Znf_RING/FYVE/PHD"/>
</dbReference>
<keyword evidence="4" id="KW-0808">Transferase</keyword>
<protein>
    <recommendedName>
        <fullName evidence="3">RING-type E3 ubiquitin transferase</fullName>
        <ecNumber evidence="3">2.3.2.27</ecNumber>
    </recommendedName>
</protein>
<comment type="caution">
    <text evidence="6">The sequence shown here is derived from an EMBL/GenBank/DDBJ whole genome shotgun (WGS) entry which is preliminary data.</text>
</comment>